<dbReference type="InterPro" id="IPR001584">
    <property type="entry name" value="Integrase_cat-core"/>
</dbReference>
<dbReference type="AlphaFoldDB" id="A0A1T3NIQ7"/>
<dbReference type="RefSeq" id="WP_078982750.1">
    <property type="nucleotide sequence ID" value="NZ_MWQN01000006.1"/>
</dbReference>
<dbReference type="OrthoDB" id="4330255at2"/>
<protein>
    <recommendedName>
        <fullName evidence="1">Integrase catalytic domain-containing protein</fullName>
    </recommendedName>
</protein>
<sequence>MEPVIAPFKTELIEPRRPWKTLSHAELGTAERVDWYNHRRLHGKTGHLPPVEYEANYYQETAKPQVTATIWDLHQTRGGSSIAVMAAWRMRRVRLPIRPAVRWWR</sequence>
<dbReference type="Pfam" id="PF13683">
    <property type="entry name" value="rve_3"/>
    <property type="match status" value="1"/>
</dbReference>
<feature type="domain" description="Integrase catalytic" evidence="1">
    <location>
        <begin position="6"/>
        <end position="50"/>
    </location>
</feature>
<evidence type="ECO:0000313" key="2">
    <source>
        <dbReference type="EMBL" id="OPC76471.1"/>
    </source>
</evidence>
<evidence type="ECO:0000259" key="1">
    <source>
        <dbReference type="Pfam" id="PF13683"/>
    </source>
</evidence>
<dbReference type="GO" id="GO:0015074">
    <property type="term" value="P:DNA integration"/>
    <property type="evidence" value="ECO:0007669"/>
    <property type="project" value="InterPro"/>
</dbReference>
<reference evidence="2 3" key="1">
    <citation type="submission" date="2017-03" db="EMBL/GenBank/DDBJ databases">
        <title>Draft genome sequence of Streptomyces scabrisporus NF3, endophyte isolated from Amphipterygium adstringens.</title>
        <authorList>
            <person name="Vazquez M."/>
            <person name="Ceapa C.D."/>
            <person name="Rodriguez Luna D."/>
            <person name="Sanchez Esquivel S."/>
        </authorList>
    </citation>
    <scope>NUCLEOTIDE SEQUENCE [LARGE SCALE GENOMIC DNA]</scope>
    <source>
        <strain evidence="2 3">NF3</strain>
    </source>
</reference>
<name>A0A1T3NIQ7_9ACTN</name>
<dbReference type="STRING" id="159449.B4N89_46375"/>
<evidence type="ECO:0000313" key="3">
    <source>
        <dbReference type="Proteomes" id="UP000190037"/>
    </source>
</evidence>
<proteinExistence type="predicted"/>
<organism evidence="2 3">
    <name type="scientific">Embleya scabrispora</name>
    <dbReference type="NCBI Taxonomy" id="159449"/>
    <lineage>
        <taxon>Bacteria</taxon>
        <taxon>Bacillati</taxon>
        <taxon>Actinomycetota</taxon>
        <taxon>Actinomycetes</taxon>
        <taxon>Kitasatosporales</taxon>
        <taxon>Streptomycetaceae</taxon>
        <taxon>Embleya</taxon>
    </lineage>
</organism>
<dbReference type="EMBL" id="MWQN01000006">
    <property type="protein sequence ID" value="OPC76471.1"/>
    <property type="molecule type" value="Genomic_DNA"/>
</dbReference>
<accession>A0A1T3NIQ7</accession>
<dbReference type="Proteomes" id="UP000190037">
    <property type="component" value="Unassembled WGS sequence"/>
</dbReference>
<comment type="caution">
    <text evidence="2">The sequence shown here is derived from an EMBL/GenBank/DDBJ whole genome shotgun (WGS) entry which is preliminary data.</text>
</comment>
<gene>
    <name evidence="2" type="ORF">B4N89_46375</name>
</gene>
<keyword evidence="3" id="KW-1185">Reference proteome</keyword>